<dbReference type="Pfam" id="PF04978">
    <property type="entry name" value="MST"/>
    <property type="match status" value="1"/>
</dbReference>
<dbReference type="RefSeq" id="WP_124391503.1">
    <property type="nucleotide sequence ID" value="NZ_BHYM01000023.1"/>
</dbReference>
<protein>
    <recommendedName>
        <fullName evidence="3">DinB family protein</fullName>
    </recommendedName>
</protein>
<dbReference type="SUPFAM" id="SSF109854">
    <property type="entry name" value="DinB/YfiT-like putative metalloenzymes"/>
    <property type="match status" value="1"/>
</dbReference>
<dbReference type="InterPro" id="IPR034660">
    <property type="entry name" value="DinB/YfiT-like"/>
</dbReference>
<dbReference type="InterPro" id="IPR007061">
    <property type="entry name" value="MST-like"/>
</dbReference>
<evidence type="ECO:0000313" key="1">
    <source>
        <dbReference type="EMBL" id="GCE39036.1"/>
    </source>
</evidence>
<gene>
    <name evidence="1" type="ORF">Rhow_002560</name>
</gene>
<dbReference type="AlphaFoldDB" id="A0A402C5Z9"/>
<dbReference type="OrthoDB" id="4548523at2"/>
<comment type="caution">
    <text evidence="1">The sequence shown here is derived from an EMBL/GenBank/DDBJ whole genome shotgun (WGS) entry which is preliminary data.</text>
</comment>
<reference evidence="1 2" key="1">
    <citation type="submission" date="2018-11" db="EMBL/GenBank/DDBJ databases">
        <title>Microbial catabolism of amino acid.</title>
        <authorList>
            <person name="Hibi M."/>
            <person name="Ogawa J."/>
        </authorList>
    </citation>
    <scope>NUCLEOTIDE SEQUENCE [LARGE SCALE GENOMIC DNA]</scope>
    <source>
        <strain evidence="1 2">C31-06</strain>
    </source>
</reference>
<name>A0A402C5Z9_RHOWR</name>
<evidence type="ECO:0008006" key="3">
    <source>
        <dbReference type="Google" id="ProtNLM"/>
    </source>
</evidence>
<keyword evidence="2" id="KW-1185">Reference proteome</keyword>
<proteinExistence type="predicted"/>
<organism evidence="1 2">
    <name type="scientific">Rhodococcus wratislaviensis</name>
    <name type="common">Tsukamurella wratislaviensis</name>
    <dbReference type="NCBI Taxonomy" id="44752"/>
    <lineage>
        <taxon>Bacteria</taxon>
        <taxon>Bacillati</taxon>
        <taxon>Actinomycetota</taxon>
        <taxon>Actinomycetes</taxon>
        <taxon>Mycobacteriales</taxon>
        <taxon>Nocardiaceae</taxon>
        <taxon>Rhodococcus</taxon>
    </lineage>
</organism>
<dbReference type="EMBL" id="BHYM01000023">
    <property type="protein sequence ID" value="GCE39036.1"/>
    <property type="molecule type" value="Genomic_DNA"/>
</dbReference>
<sequence length="164" mass="18322">MASPEPQHDGWTADLRSRLDELLDGYRAALSNALNGLDEEQARRRLVPSKTTLLGLVKHVTYVEGVWFDQAVTGRSYREIGIASTPDRSFTLTRADTVAAVLDAHAERCALSRQTMSRLTLDDVVDGRGKRTVWALYLQVLRELAQHAGHADILREQILSDRTP</sequence>
<dbReference type="Gene3D" id="1.20.120.450">
    <property type="entry name" value="dinb family like domain"/>
    <property type="match status" value="1"/>
</dbReference>
<dbReference type="Proteomes" id="UP000287519">
    <property type="component" value="Unassembled WGS sequence"/>
</dbReference>
<accession>A0A402C5Z9</accession>
<evidence type="ECO:0000313" key="2">
    <source>
        <dbReference type="Proteomes" id="UP000287519"/>
    </source>
</evidence>